<proteinExistence type="predicted"/>
<organism evidence="3 4">
    <name type="scientific">Thermoleophilum album</name>
    <dbReference type="NCBI Taxonomy" id="29539"/>
    <lineage>
        <taxon>Bacteria</taxon>
        <taxon>Bacillati</taxon>
        <taxon>Actinomycetota</taxon>
        <taxon>Thermoleophilia</taxon>
        <taxon>Thermoleophilales</taxon>
        <taxon>Thermoleophilaceae</taxon>
        <taxon>Thermoleophilum</taxon>
    </lineage>
</organism>
<dbReference type="PANTHER" id="PTHR31157">
    <property type="entry name" value="SCP DOMAIN-CONTAINING PROTEIN"/>
    <property type="match status" value="1"/>
</dbReference>
<protein>
    <submittedName>
        <fullName evidence="3">Uncharacterized conserved protein YkwD, contains CAP (CSP/antigen 5/PR1) domain</fullName>
    </submittedName>
</protein>
<dbReference type="Proteomes" id="UP000222056">
    <property type="component" value="Unassembled WGS sequence"/>
</dbReference>
<evidence type="ECO:0000256" key="1">
    <source>
        <dbReference type="SAM" id="SignalP"/>
    </source>
</evidence>
<reference evidence="4" key="1">
    <citation type="submission" date="2016-10" db="EMBL/GenBank/DDBJ databases">
        <authorList>
            <person name="Varghese N."/>
            <person name="Submissions S."/>
        </authorList>
    </citation>
    <scope>NUCLEOTIDE SEQUENCE [LARGE SCALE GENOMIC DNA]</scope>
    <source>
        <strain evidence="4">ATCC 35263</strain>
    </source>
</reference>
<evidence type="ECO:0000313" key="3">
    <source>
        <dbReference type="EMBL" id="SEH11421.1"/>
    </source>
</evidence>
<sequence>MSATLLAAALVPAGAAFGSAASKVEVSCARAAAAAANVASFASLPPAQRRSRKRAFVRAALCAINAVRAEHGLRPMRLNPLLTRAAEQHSKDMVRRGYFSHTAPGGRSFLARIAKSGYLRRARNWTVGENISWGVAAAARPSNTVEMWMNSPPHRANLLSPLFQEAGIGIAAGVPGQPAAPGLTYTVDFGRRR</sequence>
<dbReference type="Pfam" id="PF00188">
    <property type="entry name" value="CAP"/>
    <property type="match status" value="1"/>
</dbReference>
<feature type="domain" description="SCP" evidence="2">
    <location>
        <begin position="63"/>
        <end position="171"/>
    </location>
</feature>
<dbReference type="InterPro" id="IPR014044">
    <property type="entry name" value="CAP_dom"/>
</dbReference>
<gene>
    <name evidence="3" type="ORF">SAMN02745716_0761</name>
</gene>
<dbReference type="PANTHER" id="PTHR31157:SF1">
    <property type="entry name" value="SCP DOMAIN-CONTAINING PROTEIN"/>
    <property type="match status" value="1"/>
</dbReference>
<dbReference type="EMBL" id="FNWJ01000001">
    <property type="protein sequence ID" value="SEH11421.1"/>
    <property type="molecule type" value="Genomic_DNA"/>
</dbReference>
<feature type="chain" id="PRO_5013816908" evidence="1">
    <location>
        <begin position="21"/>
        <end position="193"/>
    </location>
</feature>
<evidence type="ECO:0000259" key="2">
    <source>
        <dbReference type="Pfam" id="PF00188"/>
    </source>
</evidence>
<keyword evidence="1" id="KW-0732">Signal</keyword>
<dbReference type="Gene3D" id="3.40.33.10">
    <property type="entry name" value="CAP"/>
    <property type="match status" value="1"/>
</dbReference>
<feature type="signal peptide" evidence="1">
    <location>
        <begin position="1"/>
        <end position="20"/>
    </location>
</feature>
<dbReference type="AlphaFoldDB" id="A0A1H6FKN3"/>
<dbReference type="CDD" id="cd05379">
    <property type="entry name" value="CAP_bacterial"/>
    <property type="match status" value="1"/>
</dbReference>
<accession>A0A1H6FKN3</accession>
<dbReference type="InterPro" id="IPR035940">
    <property type="entry name" value="CAP_sf"/>
</dbReference>
<evidence type="ECO:0000313" key="4">
    <source>
        <dbReference type="Proteomes" id="UP000222056"/>
    </source>
</evidence>
<name>A0A1H6FKN3_THEAL</name>
<dbReference type="STRING" id="29539.SAMN02745716_0761"/>
<dbReference type="SUPFAM" id="SSF55797">
    <property type="entry name" value="PR-1-like"/>
    <property type="match status" value="1"/>
</dbReference>
<keyword evidence="4" id="KW-1185">Reference proteome</keyword>